<dbReference type="GO" id="GO:0004190">
    <property type="term" value="F:aspartic-type endopeptidase activity"/>
    <property type="evidence" value="ECO:0007669"/>
    <property type="project" value="InterPro"/>
</dbReference>
<evidence type="ECO:0000256" key="1">
    <source>
        <dbReference type="SAM" id="Phobius"/>
    </source>
</evidence>
<dbReference type="STRING" id="293.GCA_000988015_00245"/>
<dbReference type="InterPro" id="IPR001969">
    <property type="entry name" value="Aspartic_peptidase_AS"/>
</dbReference>
<dbReference type="Pfam" id="PF13650">
    <property type="entry name" value="Asp_protease_2"/>
    <property type="match status" value="2"/>
</dbReference>
<dbReference type="AlphaFoldDB" id="A0A1Z3LZ75"/>
<accession>A0A1Z3LZ75</accession>
<keyword evidence="1" id="KW-1133">Transmembrane helix</keyword>
<protein>
    <submittedName>
        <fullName evidence="2">Peptidase aspartic</fullName>
    </submittedName>
</protein>
<keyword evidence="1" id="KW-0812">Transmembrane</keyword>
<evidence type="ECO:0000313" key="3">
    <source>
        <dbReference type="Proteomes" id="UP000197024"/>
    </source>
</evidence>
<proteinExistence type="predicted"/>
<dbReference type="EMBL" id="CP021995">
    <property type="protein sequence ID" value="ASD27510.1"/>
    <property type="molecule type" value="Genomic_DNA"/>
</dbReference>
<dbReference type="GO" id="GO:0006508">
    <property type="term" value="P:proteolysis"/>
    <property type="evidence" value="ECO:0007669"/>
    <property type="project" value="InterPro"/>
</dbReference>
<organism evidence="2 3">
    <name type="scientific">Brevundimonas diminuta</name>
    <name type="common">Pseudomonas diminuta</name>
    <dbReference type="NCBI Taxonomy" id="293"/>
    <lineage>
        <taxon>Bacteria</taxon>
        <taxon>Pseudomonadati</taxon>
        <taxon>Pseudomonadota</taxon>
        <taxon>Alphaproteobacteria</taxon>
        <taxon>Caulobacterales</taxon>
        <taxon>Caulobacteraceae</taxon>
        <taxon>Brevundimonas</taxon>
    </lineage>
</organism>
<dbReference type="PROSITE" id="PS00141">
    <property type="entry name" value="ASP_PROTEASE"/>
    <property type="match status" value="1"/>
</dbReference>
<gene>
    <name evidence="2" type="ORF">CD943_11805</name>
</gene>
<dbReference type="InterPro" id="IPR021109">
    <property type="entry name" value="Peptidase_aspartic_dom_sf"/>
</dbReference>
<dbReference type="CDD" id="cd00303">
    <property type="entry name" value="retropepsin_like"/>
    <property type="match status" value="1"/>
</dbReference>
<reference evidence="2 3" key="1">
    <citation type="submission" date="2017-06" db="EMBL/GenBank/DDBJ databases">
        <title>Biodegradation of gentamicin by bacterial consortia AMQD4 in synthetic medium and raw gentamicin sewage.</title>
        <authorList>
            <person name="Chang H."/>
            <person name="Feng Y."/>
            <person name="Li Z."/>
            <person name="Xue J."/>
            <person name="Cheng D."/>
        </authorList>
    </citation>
    <scope>NUCLEOTIDE SEQUENCE [LARGE SCALE GENOMIC DNA]</scope>
    <source>
        <strain evidence="2 3">BZC3</strain>
    </source>
</reference>
<sequence length="337" mass="35765">MRLDHAAPEKGLASRGRPVHVRRMNRRTLLIRAGAVAAAVGGGLWLKDHVLWRRPSVTFGADGTSGWLGFVAPRTLLPTVRVRLAGRELTALIDSGAQYSVIDRRLVAELGLDDLFDMPLIAYGVDGRPQMGRGVTLDLAVGTARVGRLRAGILDLGPLGGDEGLGAPLILGQDLLMEAALEMDLRRRRLRLLDETRTALAPAYRPLPVRRSGTALIAEVVVEGAPVRAVVDTGSSSLLALSDEAARTAGLLDGRPEQSGSSIVLGGVARTRMVRAQSVALGGEAWRNVATAVYAGRALPNYPEALLGMEAFAGRNVILNLGDGRLHLAPLMDVTIV</sequence>
<evidence type="ECO:0000313" key="2">
    <source>
        <dbReference type="EMBL" id="ASD27510.1"/>
    </source>
</evidence>
<keyword evidence="1" id="KW-0472">Membrane</keyword>
<feature type="transmembrane region" description="Helical" evidence="1">
    <location>
        <begin position="29"/>
        <end position="46"/>
    </location>
</feature>
<name>A0A1Z3LZ75_BREDI</name>
<dbReference type="Proteomes" id="UP000197024">
    <property type="component" value="Chromosome"/>
</dbReference>
<dbReference type="SUPFAM" id="SSF50630">
    <property type="entry name" value="Acid proteases"/>
    <property type="match status" value="2"/>
</dbReference>
<dbReference type="Gene3D" id="2.40.70.10">
    <property type="entry name" value="Acid Proteases"/>
    <property type="match status" value="2"/>
</dbReference>
<dbReference type="InterPro" id="IPR034122">
    <property type="entry name" value="Retropepsin-like_bacterial"/>
</dbReference>
<reference evidence="2 3" key="2">
    <citation type="submission" date="2017-06" db="EMBL/GenBank/DDBJ databases">
        <authorList>
            <person name="Kim H.J."/>
            <person name="Triplett B.A."/>
        </authorList>
    </citation>
    <scope>NUCLEOTIDE SEQUENCE [LARGE SCALE GENOMIC DNA]</scope>
    <source>
        <strain evidence="2 3">BZC3</strain>
    </source>
</reference>
<dbReference type="CDD" id="cd05483">
    <property type="entry name" value="retropepsin_like_bacteria"/>
    <property type="match status" value="1"/>
</dbReference>